<organism evidence="1 2">
    <name type="scientific">Pseudorhizobium tarimense</name>
    <dbReference type="NCBI Taxonomy" id="1079109"/>
    <lineage>
        <taxon>Bacteria</taxon>
        <taxon>Pseudomonadati</taxon>
        <taxon>Pseudomonadota</taxon>
        <taxon>Alphaproteobacteria</taxon>
        <taxon>Hyphomicrobiales</taxon>
        <taxon>Rhizobiaceae</taxon>
        <taxon>Rhizobium/Agrobacterium group</taxon>
        <taxon>Pseudorhizobium</taxon>
    </lineage>
</organism>
<reference evidence="1 2" key="1">
    <citation type="submission" date="2024-06" db="EMBL/GenBank/DDBJ databases">
        <title>Genomic Encyclopedia of Type Strains, Phase IV (KMG-IV): sequencing the most valuable type-strain genomes for metagenomic binning, comparative biology and taxonomic classification.</title>
        <authorList>
            <person name="Goeker M."/>
        </authorList>
    </citation>
    <scope>NUCLEOTIDE SEQUENCE [LARGE SCALE GENOMIC DNA]</scope>
    <source>
        <strain evidence="1 2">DSM 105042</strain>
    </source>
</reference>
<proteinExistence type="predicted"/>
<sequence>MSIPRPRLSSGFIGRAFAVFGAAVNASSAVENGRRPAKRDLATLGIDPKAFDQI</sequence>
<evidence type="ECO:0000313" key="2">
    <source>
        <dbReference type="Proteomes" id="UP001549031"/>
    </source>
</evidence>
<comment type="caution">
    <text evidence="1">The sequence shown here is derived from an EMBL/GenBank/DDBJ whole genome shotgun (WGS) entry which is preliminary data.</text>
</comment>
<accession>A0ABV2H1X8</accession>
<protein>
    <recommendedName>
        <fullName evidence="3">DUF1127 domain-containing protein</fullName>
    </recommendedName>
</protein>
<gene>
    <name evidence="1" type="ORF">ABID21_000482</name>
</gene>
<evidence type="ECO:0008006" key="3">
    <source>
        <dbReference type="Google" id="ProtNLM"/>
    </source>
</evidence>
<dbReference type="RefSeq" id="WP_247242705.1">
    <property type="nucleotide sequence ID" value="NZ_JALJRA010000002.1"/>
</dbReference>
<evidence type="ECO:0000313" key="1">
    <source>
        <dbReference type="EMBL" id="MET3584387.1"/>
    </source>
</evidence>
<name>A0ABV2H1X8_9HYPH</name>
<keyword evidence="2" id="KW-1185">Reference proteome</keyword>
<dbReference type="Proteomes" id="UP001549031">
    <property type="component" value="Unassembled WGS sequence"/>
</dbReference>
<dbReference type="EMBL" id="JBEPLJ010000002">
    <property type="protein sequence ID" value="MET3584387.1"/>
    <property type="molecule type" value="Genomic_DNA"/>
</dbReference>